<dbReference type="OrthoDB" id="7709620at2"/>
<reference evidence="2" key="1">
    <citation type="submission" date="2016-10" db="EMBL/GenBank/DDBJ databases">
        <authorList>
            <person name="Varghese N."/>
            <person name="Submissions S."/>
        </authorList>
    </citation>
    <scope>NUCLEOTIDE SEQUENCE [LARGE SCALE GENOMIC DNA]</scope>
    <source>
        <strain evidence="2">DSM 100420</strain>
    </source>
</reference>
<dbReference type="AlphaFoldDB" id="A0A1H3SGN6"/>
<proteinExistence type="predicted"/>
<dbReference type="PANTHER" id="PTHR39431:SF1">
    <property type="entry name" value="FRPA_C-RELATED PROTEIN"/>
    <property type="match status" value="1"/>
</dbReference>
<dbReference type="RefSeq" id="WP_139176628.1">
    <property type="nucleotide sequence ID" value="NZ_FNPX01000012.1"/>
</dbReference>
<dbReference type="STRING" id="1244108.SAMN05444004_1125"/>
<keyword evidence="2" id="KW-1185">Reference proteome</keyword>
<dbReference type="EMBL" id="FNPX01000012">
    <property type="protein sequence ID" value="SDZ37223.1"/>
    <property type="molecule type" value="Genomic_DNA"/>
</dbReference>
<name>A0A1H3SGN6_9RHOB</name>
<protein>
    <submittedName>
        <fullName evidence="1">Uncharacterized protein</fullName>
    </submittedName>
</protein>
<sequence length="140" mass="15081">MEEFFPGTLVTQEENHSLWYYLYSVLENPPTSPLVLDLDGDGIELTSVNGATAFFDVGADGFAEATGWVAADDGMLALDVDGNGIIDDGSERYGERTFAVAAMNDGFADFAAVRRNLTNDCFAVPDGFMGAETFDAHHQP</sequence>
<evidence type="ECO:0000313" key="2">
    <source>
        <dbReference type="Proteomes" id="UP000198914"/>
    </source>
</evidence>
<organism evidence="1 2">
    <name type="scientific">Jannaschia faecimaris</name>
    <dbReference type="NCBI Taxonomy" id="1244108"/>
    <lineage>
        <taxon>Bacteria</taxon>
        <taxon>Pseudomonadati</taxon>
        <taxon>Pseudomonadota</taxon>
        <taxon>Alphaproteobacteria</taxon>
        <taxon>Rhodobacterales</taxon>
        <taxon>Roseobacteraceae</taxon>
        <taxon>Jannaschia</taxon>
    </lineage>
</organism>
<gene>
    <name evidence="1" type="ORF">SAMN05444004_1125</name>
</gene>
<dbReference type="Proteomes" id="UP000198914">
    <property type="component" value="Unassembled WGS sequence"/>
</dbReference>
<evidence type="ECO:0000313" key="1">
    <source>
        <dbReference type="EMBL" id="SDZ37223.1"/>
    </source>
</evidence>
<accession>A0A1H3SGN6</accession>
<dbReference type="PANTHER" id="PTHR39431">
    <property type="entry name" value="FRPA/C-RELATED PROTEIN"/>
    <property type="match status" value="1"/>
</dbReference>